<name>A0A3R8T109_9BURK</name>
<comment type="caution">
    <text evidence="5">The sequence shown here is derived from an EMBL/GenBank/DDBJ whole genome shotgun (WGS) entry which is preliminary data.</text>
</comment>
<dbReference type="GO" id="GO:0003700">
    <property type="term" value="F:DNA-binding transcription factor activity"/>
    <property type="evidence" value="ECO:0007669"/>
    <property type="project" value="InterPro"/>
</dbReference>
<dbReference type="SUPFAM" id="SSF46689">
    <property type="entry name" value="Homeodomain-like"/>
    <property type="match status" value="1"/>
</dbReference>
<keyword evidence="2" id="KW-0238">DNA-binding</keyword>
<feature type="domain" description="HTH araC/xylS-type" evidence="4">
    <location>
        <begin position="246"/>
        <end position="343"/>
    </location>
</feature>
<dbReference type="InterPro" id="IPR032687">
    <property type="entry name" value="AraC-type_N"/>
</dbReference>
<dbReference type="Pfam" id="PF12625">
    <property type="entry name" value="Arabinose_bd"/>
    <property type="match status" value="1"/>
</dbReference>
<dbReference type="Pfam" id="PF12833">
    <property type="entry name" value="HTH_18"/>
    <property type="match status" value="1"/>
</dbReference>
<evidence type="ECO:0000313" key="6">
    <source>
        <dbReference type="Proteomes" id="UP000269265"/>
    </source>
</evidence>
<dbReference type="Gene3D" id="1.10.10.60">
    <property type="entry name" value="Homeodomain-like"/>
    <property type="match status" value="1"/>
</dbReference>
<proteinExistence type="predicted"/>
<evidence type="ECO:0000256" key="1">
    <source>
        <dbReference type="ARBA" id="ARBA00023015"/>
    </source>
</evidence>
<dbReference type="AlphaFoldDB" id="A0A3R8T109"/>
<dbReference type="GO" id="GO:0000976">
    <property type="term" value="F:transcription cis-regulatory region binding"/>
    <property type="evidence" value="ECO:0007669"/>
    <property type="project" value="TreeGrafter"/>
</dbReference>
<keyword evidence="1" id="KW-0805">Transcription regulation</keyword>
<evidence type="ECO:0000313" key="5">
    <source>
        <dbReference type="EMBL" id="RRS03632.1"/>
    </source>
</evidence>
<evidence type="ECO:0000256" key="2">
    <source>
        <dbReference type="ARBA" id="ARBA00023125"/>
    </source>
</evidence>
<dbReference type="InterPro" id="IPR009057">
    <property type="entry name" value="Homeodomain-like_sf"/>
</dbReference>
<dbReference type="Proteomes" id="UP000269265">
    <property type="component" value="Unassembled WGS sequence"/>
</dbReference>
<organism evidence="5 6">
    <name type="scientific">Aquabacterium soli</name>
    <dbReference type="NCBI Taxonomy" id="2493092"/>
    <lineage>
        <taxon>Bacteria</taxon>
        <taxon>Pseudomonadati</taxon>
        <taxon>Pseudomonadota</taxon>
        <taxon>Betaproteobacteria</taxon>
        <taxon>Burkholderiales</taxon>
        <taxon>Aquabacterium</taxon>
    </lineage>
</organism>
<evidence type="ECO:0000259" key="4">
    <source>
        <dbReference type="PROSITE" id="PS01124"/>
    </source>
</evidence>
<sequence>MFDIPLPDQSAAAEFRVNPLIVRWTLAEFQSRGGDLAALCGALDFTFADLEHPGFHLSYDQASKAIRQVIHALQDPTLGLRIGMQHHVVSFGLVGFGAMAASTLHDAGALGIRFQKEAGSLLVLRAETQADHVVVLASPRFSDVAIEAALVDGTYAALVCAARQILDPGFRPRAVELVARQPPETGLYQEVFQCPVRFGCARNRLLIENQWVHSKLAGGDPMSLGRITSLLESGARHRPKAPTLEATIESRLRDNIANPPSLAELADSLGMSERSLRRKLGEAGRSYGGLLDQLRKTRALEMLAHTRYTTREIAEELGFNDPRSLRRAFKRWTGKTLASAMAGVLTGRPSSH</sequence>
<accession>A0A3R8T109</accession>
<reference evidence="5 6" key="1">
    <citation type="submission" date="2018-12" db="EMBL/GenBank/DDBJ databases">
        <title>The whole draft genome of Aquabacterium sp. SJQ9.</title>
        <authorList>
            <person name="Sun L."/>
            <person name="Gao X."/>
            <person name="Chen W."/>
            <person name="Huang K."/>
        </authorList>
    </citation>
    <scope>NUCLEOTIDE SEQUENCE [LARGE SCALE GENOMIC DNA]</scope>
    <source>
        <strain evidence="5 6">SJQ9</strain>
    </source>
</reference>
<gene>
    <name evidence="5" type="ORF">EIP75_13620</name>
</gene>
<keyword evidence="6" id="KW-1185">Reference proteome</keyword>
<dbReference type="EMBL" id="RSED01000010">
    <property type="protein sequence ID" value="RRS03632.1"/>
    <property type="molecule type" value="Genomic_DNA"/>
</dbReference>
<protein>
    <submittedName>
        <fullName evidence="5">AraC family transcriptional regulator</fullName>
    </submittedName>
</protein>
<dbReference type="PROSITE" id="PS01124">
    <property type="entry name" value="HTH_ARAC_FAMILY_2"/>
    <property type="match status" value="1"/>
</dbReference>
<dbReference type="SMART" id="SM00342">
    <property type="entry name" value="HTH_ARAC"/>
    <property type="match status" value="1"/>
</dbReference>
<evidence type="ECO:0000256" key="3">
    <source>
        <dbReference type="ARBA" id="ARBA00023163"/>
    </source>
</evidence>
<dbReference type="RefSeq" id="WP_125243838.1">
    <property type="nucleotide sequence ID" value="NZ_RSED01000010.1"/>
</dbReference>
<dbReference type="InterPro" id="IPR018060">
    <property type="entry name" value="HTH_AraC"/>
</dbReference>
<dbReference type="PANTHER" id="PTHR47894:SF1">
    <property type="entry name" value="HTH-TYPE TRANSCRIPTIONAL REGULATOR VQSM"/>
    <property type="match status" value="1"/>
</dbReference>
<dbReference type="OrthoDB" id="6506763at2"/>
<keyword evidence="3" id="KW-0804">Transcription</keyword>
<dbReference type="PANTHER" id="PTHR47894">
    <property type="entry name" value="HTH-TYPE TRANSCRIPTIONAL REGULATOR GADX"/>
    <property type="match status" value="1"/>
</dbReference>
<dbReference type="GO" id="GO:0005829">
    <property type="term" value="C:cytosol"/>
    <property type="evidence" value="ECO:0007669"/>
    <property type="project" value="TreeGrafter"/>
</dbReference>